<dbReference type="RefSeq" id="WP_183530711.1">
    <property type="nucleotide sequence ID" value="NZ_JACIJM010000012.1"/>
</dbReference>
<sequence>MQIRQILASGTALMALLAGNTAMGQDLSYNLYGVPGLIDTPNARMAPDAEIAATIGGFVLQQRGSFTFQLLPNLSGTFRYAGIDQEDGPGTDGTFDRSFDLRYRLIQETDLLPDVAIGLQDFLGTGDLSAEYIVATKTITDRIDVTAGLGWGRLGSRDGISNPLGALDSYFDTRPVRDKSEYEEGGTVTGDFFRGDMGVFGGITYRYSDKLTLKAEYSSDGYVSETDNGTLDNRSPINVGLNYTYKPGLDLQLAYLYGSELAAGATLTLNPRVRQSPGGRETAPPPVRVRPADLAAAASWGTDEKTLIQTLKDAGITLNGYDVTADTVARVRYTNTTFRSEAQAMGRVARILSAQLPAAVETFVLEPQQRGIPLQATTIQRRDLETQENRARGAEALAQSSITRDAGPSTGLSYTPDLEPAFTWGIGPYAKLIVFNGDAPVQIDGGIELKARYTFAPNIIAKGVVRQSLRDLPLADETETENDLQNVRTDGRYYGQDGNPVIQTLTLAHYGRPGADLYSRVTAGYIEDMHGGISSELLWKPVDSRLAVGAEVNYTAQRDYDQLFTFQDYDVVTGHVSGYYSFDNGFHAQVDVGRYLAGDWGATFGLDREFDNGWRVGAYFTLTDVPFDEFGEGSFDKGIRITVPNDFFIGNATQDKVNTNLQSLQRDGGARLNVDGRLYDIVRDGHTAGRFGDTFGRFWR</sequence>
<dbReference type="Proteomes" id="UP000535415">
    <property type="component" value="Unassembled WGS sequence"/>
</dbReference>
<evidence type="ECO:0000313" key="2">
    <source>
        <dbReference type="EMBL" id="MBB5723633.1"/>
    </source>
</evidence>
<gene>
    <name evidence="2" type="ORF">FHS72_003278</name>
</gene>
<proteinExistence type="predicted"/>
<keyword evidence="3" id="KW-1185">Reference proteome</keyword>
<feature type="signal peptide" evidence="1">
    <location>
        <begin position="1"/>
        <end position="24"/>
    </location>
</feature>
<evidence type="ECO:0000256" key="1">
    <source>
        <dbReference type="SAM" id="SignalP"/>
    </source>
</evidence>
<accession>A0A7W9BN92</accession>
<dbReference type="EMBL" id="JACIJM010000012">
    <property type="protein sequence ID" value="MBB5723633.1"/>
    <property type="molecule type" value="Genomic_DNA"/>
</dbReference>
<organism evidence="2 3">
    <name type="scientific">Yoonia ponticola</name>
    <dbReference type="NCBI Taxonomy" id="1524255"/>
    <lineage>
        <taxon>Bacteria</taxon>
        <taxon>Pseudomonadati</taxon>
        <taxon>Pseudomonadota</taxon>
        <taxon>Alphaproteobacteria</taxon>
        <taxon>Rhodobacterales</taxon>
        <taxon>Paracoccaceae</taxon>
        <taxon>Yoonia</taxon>
    </lineage>
</organism>
<comment type="caution">
    <text evidence="2">The sequence shown here is derived from an EMBL/GenBank/DDBJ whole genome shotgun (WGS) entry which is preliminary data.</text>
</comment>
<protein>
    <recommendedName>
        <fullName evidence="4">YjbH domain-containing protein</fullName>
    </recommendedName>
</protein>
<dbReference type="InterPro" id="IPR010344">
    <property type="entry name" value="YbjH"/>
</dbReference>
<feature type="chain" id="PRO_5031171823" description="YjbH domain-containing protein" evidence="1">
    <location>
        <begin position="25"/>
        <end position="700"/>
    </location>
</feature>
<evidence type="ECO:0008006" key="4">
    <source>
        <dbReference type="Google" id="ProtNLM"/>
    </source>
</evidence>
<dbReference type="AlphaFoldDB" id="A0A7W9BN92"/>
<dbReference type="Pfam" id="PF06082">
    <property type="entry name" value="YjbH"/>
    <property type="match status" value="1"/>
</dbReference>
<keyword evidence="1" id="KW-0732">Signal</keyword>
<evidence type="ECO:0000313" key="3">
    <source>
        <dbReference type="Proteomes" id="UP000535415"/>
    </source>
</evidence>
<name>A0A7W9BN92_9RHOB</name>
<reference evidence="2 3" key="1">
    <citation type="submission" date="2020-08" db="EMBL/GenBank/DDBJ databases">
        <title>Genomic Encyclopedia of Type Strains, Phase IV (KMG-IV): sequencing the most valuable type-strain genomes for metagenomic binning, comparative biology and taxonomic classification.</title>
        <authorList>
            <person name="Goeker M."/>
        </authorList>
    </citation>
    <scope>NUCLEOTIDE SEQUENCE [LARGE SCALE GENOMIC DNA]</scope>
    <source>
        <strain evidence="2 3">DSM 101064</strain>
    </source>
</reference>